<dbReference type="AlphaFoldDB" id="A0A5B6V0C9"/>
<dbReference type="PANTHER" id="PTHR32108">
    <property type="entry name" value="DNA-DIRECTED RNA POLYMERASE SUBUNIT ALPHA"/>
    <property type="match status" value="1"/>
</dbReference>
<dbReference type="Gene3D" id="2.40.70.10">
    <property type="entry name" value="Acid Proteases"/>
    <property type="match status" value="1"/>
</dbReference>
<dbReference type="EMBL" id="SMMG02000009">
    <property type="protein sequence ID" value="KAA3462589.1"/>
    <property type="molecule type" value="Genomic_DNA"/>
</dbReference>
<evidence type="ECO:0000256" key="1">
    <source>
        <dbReference type="SAM" id="MobiDB-lite"/>
    </source>
</evidence>
<dbReference type="CDD" id="cd00303">
    <property type="entry name" value="retropepsin_like"/>
    <property type="match status" value="1"/>
</dbReference>
<protein>
    <submittedName>
        <fullName evidence="2">Uncharacterized protein</fullName>
    </submittedName>
</protein>
<accession>A0A5B6V0C9</accession>
<dbReference type="InterPro" id="IPR021109">
    <property type="entry name" value="Peptidase_aspartic_dom_sf"/>
</dbReference>
<reference evidence="3" key="1">
    <citation type="journal article" date="2019" name="Plant Biotechnol. J.">
        <title>Genome sequencing of the Australian wild diploid species Gossypium australe highlights disease resistance and delayed gland morphogenesis.</title>
        <authorList>
            <person name="Cai Y."/>
            <person name="Cai X."/>
            <person name="Wang Q."/>
            <person name="Wang P."/>
            <person name="Zhang Y."/>
            <person name="Cai C."/>
            <person name="Xu Y."/>
            <person name="Wang K."/>
            <person name="Zhou Z."/>
            <person name="Wang C."/>
            <person name="Geng S."/>
            <person name="Li B."/>
            <person name="Dong Q."/>
            <person name="Hou Y."/>
            <person name="Wang H."/>
            <person name="Ai P."/>
            <person name="Liu Z."/>
            <person name="Yi F."/>
            <person name="Sun M."/>
            <person name="An G."/>
            <person name="Cheng J."/>
            <person name="Zhang Y."/>
            <person name="Shi Q."/>
            <person name="Xie Y."/>
            <person name="Shi X."/>
            <person name="Chang Y."/>
            <person name="Huang F."/>
            <person name="Chen Y."/>
            <person name="Hong S."/>
            <person name="Mi L."/>
            <person name="Sun Q."/>
            <person name="Zhang L."/>
            <person name="Zhou B."/>
            <person name="Peng R."/>
            <person name="Zhang X."/>
            <person name="Liu F."/>
        </authorList>
    </citation>
    <scope>NUCLEOTIDE SEQUENCE [LARGE SCALE GENOMIC DNA]</scope>
    <source>
        <strain evidence="3">cv. PA1801</strain>
    </source>
</reference>
<feature type="region of interest" description="Disordered" evidence="1">
    <location>
        <begin position="92"/>
        <end position="112"/>
    </location>
</feature>
<evidence type="ECO:0000313" key="2">
    <source>
        <dbReference type="EMBL" id="KAA3462589.1"/>
    </source>
</evidence>
<comment type="caution">
    <text evidence="2">The sequence shown here is derived from an EMBL/GenBank/DDBJ whole genome shotgun (WGS) entry which is preliminary data.</text>
</comment>
<dbReference type="OrthoDB" id="1736143at2759"/>
<gene>
    <name evidence="2" type="ORF">EPI10_029062</name>
</gene>
<name>A0A5B6V0C9_9ROSI</name>
<proteinExistence type="predicted"/>
<dbReference type="PANTHER" id="PTHR32108:SF5">
    <property type="entry name" value="DYNACTIN SUBUNIT 1-LIKE"/>
    <property type="match status" value="1"/>
</dbReference>
<keyword evidence="3" id="KW-1185">Reference proteome</keyword>
<evidence type="ECO:0000313" key="3">
    <source>
        <dbReference type="Proteomes" id="UP000325315"/>
    </source>
</evidence>
<sequence>MTVALETNENLPTECRYDTRSKTKVMDQILERLEQIQKDMQDQLQAQLQEQLAKVQQDMRDPIQESQRSMAQPDAYSWRAPVTIRPQQYQACTSTPMNYPKGSSSNLGDNPTNPVLPDLDMAGMDKAKIDAKDLSLVPDLVLPPKFKTLEFEKYNGTSCPEAHITMFYQRMTGYTFMKQYSHVTDMTPDRITLQNIEKKQNESFSATKIFPNIVMSGEMIEKAIRSGKIYAGENAKRSAPRKKENELIERFIKMGIVKFDDPLVRNVAGNPLPSHSDQGVNTIIESGGRRTRANVAEERPKGMKSYCEFHDEEGHKIQECIVFRALVQSLMDNKEIEFYEEVKSSEEGEDSKKVPWNYDCNVMIPGEENLVSTSEEGQNVGFCMCSGRRYDPLKTRTELVKGKALAVEQKKEKMARLETPVNEPDTRSALMKVLNETYVTEDIFVNKLESLVNNISADNFIFFNDDKIPPGGMGSTEALHITTRCKGYTLLGVLINNGSVLNVLPLSTLNRLPVDSSHMKTCQNIVRTFDGTEKRAMGKIEIPLLIGPNTYEVDFLVMDIKPSYNFLLGRPWVHSAGAVPSSLHQKLKLVAEGRLVTINTEEDIIAFVTSDALYIGADDEAIECSFRSLEFVDATFIVEWDKILVPKISKTTRMGLQLTIGKGALLGKGLGRYLQ</sequence>
<dbReference type="Proteomes" id="UP000325315">
    <property type="component" value="Unassembled WGS sequence"/>
</dbReference>
<organism evidence="2 3">
    <name type="scientific">Gossypium australe</name>
    <dbReference type="NCBI Taxonomy" id="47621"/>
    <lineage>
        <taxon>Eukaryota</taxon>
        <taxon>Viridiplantae</taxon>
        <taxon>Streptophyta</taxon>
        <taxon>Embryophyta</taxon>
        <taxon>Tracheophyta</taxon>
        <taxon>Spermatophyta</taxon>
        <taxon>Magnoliopsida</taxon>
        <taxon>eudicotyledons</taxon>
        <taxon>Gunneridae</taxon>
        <taxon>Pentapetalae</taxon>
        <taxon>rosids</taxon>
        <taxon>malvids</taxon>
        <taxon>Malvales</taxon>
        <taxon>Malvaceae</taxon>
        <taxon>Malvoideae</taxon>
        <taxon>Gossypium</taxon>
    </lineage>
</organism>